<evidence type="ECO:0000256" key="1">
    <source>
        <dbReference type="SAM" id="MobiDB-lite"/>
    </source>
</evidence>
<protein>
    <submittedName>
        <fullName evidence="2">Uncharacterized protein</fullName>
    </submittedName>
</protein>
<evidence type="ECO:0000313" key="2">
    <source>
        <dbReference type="EMBL" id="KAK6634404.1"/>
    </source>
</evidence>
<organism evidence="2 3">
    <name type="scientific">Polyplax serrata</name>
    <name type="common">Common mouse louse</name>
    <dbReference type="NCBI Taxonomy" id="468196"/>
    <lineage>
        <taxon>Eukaryota</taxon>
        <taxon>Metazoa</taxon>
        <taxon>Ecdysozoa</taxon>
        <taxon>Arthropoda</taxon>
        <taxon>Hexapoda</taxon>
        <taxon>Insecta</taxon>
        <taxon>Pterygota</taxon>
        <taxon>Neoptera</taxon>
        <taxon>Paraneoptera</taxon>
        <taxon>Psocodea</taxon>
        <taxon>Troctomorpha</taxon>
        <taxon>Phthiraptera</taxon>
        <taxon>Anoplura</taxon>
        <taxon>Polyplacidae</taxon>
        <taxon>Polyplax</taxon>
    </lineage>
</organism>
<dbReference type="AlphaFoldDB" id="A0AAN8PIZ0"/>
<dbReference type="EMBL" id="JAWJWE010000005">
    <property type="protein sequence ID" value="KAK6634404.1"/>
    <property type="molecule type" value="Genomic_DNA"/>
</dbReference>
<name>A0AAN8PIZ0_POLSC</name>
<dbReference type="Proteomes" id="UP001372834">
    <property type="component" value="Unassembled WGS sequence"/>
</dbReference>
<feature type="region of interest" description="Disordered" evidence="1">
    <location>
        <begin position="1"/>
        <end position="65"/>
    </location>
</feature>
<feature type="compositionally biased region" description="Basic and acidic residues" evidence="1">
    <location>
        <begin position="12"/>
        <end position="30"/>
    </location>
</feature>
<proteinExistence type="predicted"/>
<gene>
    <name evidence="2" type="ORF">RUM43_011805</name>
</gene>
<evidence type="ECO:0000313" key="3">
    <source>
        <dbReference type="Proteomes" id="UP001372834"/>
    </source>
</evidence>
<accession>A0AAN8PIZ0</accession>
<sequence>MLENLKTRGNKKKEPDENNEKQNLRIKEVSGSDDLPPVRGGRQHSGTDGKTRGKPSPKQKINNNKWNLKKSKMADECGERKKRKKMRRFGRMLRDKREYLNLLRPEKGSLRNWVRVHFKLDETNLN</sequence>
<reference evidence="2 3" key="1">
    <citation type="submission" date="2023-10" db="EMBL/GenBank/DDBJ databases">
        <title>Genomes of two closely related lineages of the louse Polyplax serrata with different host specificities.</title>
        <authorList>
            <person name="Martinu J."/>
            <person name="Tarabai H."/>
            <person name="Stefka J."/>
            <person name="Hypsa V."/>
        </authorList>
    </citation>
    <scope>NUCLEOTIDE SEQUENCE [LARGE SCALE GENOMIC DNA]</scope>
    <source>
        <strain evidence="2">HR10_N</strain>
    </source>
</reference>
<comment type="caution">
    <text evidence="2">The sequence shown here is derived from an EMBL/GenBank/DDBJ whole genome shotgun (WGS) entry which is preliminary data.</text>
</comment>